<dbReference type="EMBL" id="JMTB01000016">
    <property type="protein sequence ID" value="KFC12662.1"/>
    <property type="molecule type" value="Genomic_DNA"/>
</dbReference>
<gene>
    <name evidence="1" type="ORF">GTGU_00278</name>
</gene>
<organism evidence="1 2">
    <name type="scientific">Trabulsiella guamensis ATCC 49490</name>
    <dbReference type="NCBI Taxonomy" id="1005994"/>
    <lineage>
        <taxon>Bacteria</taxon>
        <taxon>Pseudomonadati</taxon>
        <taxon>Pseudomonadota</taxon>
        <taxon>Gammaproteobacteria</taxon>
        <taxon>Enterobacterales</taxon>
        <taxon>Enterobacteriaceae</taxon>
        <taxon>Trabulsiella</taxon>
    </lineage>
</organism>
<proteinExistence type="predicted"/>
<protein>
    <submittedName>
        <fullName evidence="1">Uncharacterized protein</fullName>
    </submittedName>
</protein>
<dbReference type="Proteomes" id="UP000028630">
    <property type="component" value="Unassembled WGS sequence"/>
</dbReference>
<name>A0A085AR17_9ENTR</name>
<sequence>MSEFSMVKVIEDLNERVTKLSAENLAFQQAITAIIATMPPEQSSAAKRHLEEVISFVEKGGSSAAVEMLAVQKPIYQMLFLHAK</sequence>
<keyword evidence="2" id="KW-1185">Reference proteome</keyword>
<dbReference type="AlphaFoldDB" id="A0A085AR17"/>
<comment type="caution">
    <text evidence="1">The sequence shown here is derived from an EMBL/GenBank/DDBJ whole genome shotgun (WGS) entry which is preliminary data.</text>
</comment>
<dbReference type="RefSeq" id="WP_038153606.1">
    <property type="nucleotide sequence ID" value="NZ_JMTB01000016.1"/>
</dbReference>
<evidence type="ECO:0000313" key="1">
    <source>
        <dbReference type="EMBL" id="KFC12662.1"/>
    </source>
</evidence>
<accession>A0A085AR17</accession>
<reference evidence="2" key="1">
    <citation type="submission" date="2014-05" db="EMBL/GenBank/DDBJ databases">
        <title>ATOL: Assembling a taxonomically balanced genome-scale reconstruction of the evolutionary history of the Enterobacteriaceae.</title>
        <authorList>
            <person name="Plunkett G. III"/>
            <person name="Neeno-Eckwall E.C."/>
            <person name="Glasner J.D."/>
            <person name="Perna N.T."/>
        </authorList>
    </citation>
    <scope>NUCLEOTIDE SEQUENCE [LARGE SCALE GENOMIC DNA]</scope>
    <source>
        <strain evidence="2">ATCC 49490</strain>
    </source>
</reference>
<evidence type="ECO:0000313" key="2">
    <source>
        <dbReference type="Proteomes" id="UP000028630"/>
    </source>
</evidence>